<name>A0ABU7L0S4_9ACTN</name>
<comment type="similarity">
    <text evidence="1 3">Belongs to the TPP enzyme family.</text>
</comment>
<evidence type="ECO:0000259" key="6">
    <source>
        <dbReference type="Pfam" id="PF02776"/>
    </source>
</evidence>
<proteinExistence type="inferred from homology"/>
<dbReference type="PANTHER" id="PTHR18968:SF120">
    <property type="entry name" value="ACETOLACTATE SYNTHASE LARGE SUBUNIT"/>
    <property type="match status" value="1"/>
</dbReference>
<dbReference type="InterPro" id="IPR000399">
    <property type="entry name" value="TPP-bd_CS"/>
</dbReference>
<dbReference type="CDD" id="cd00568">
    <property type="entry name" value="TPP_enzymes"/>
    <property type="match status" value="1"/>
</dbReference>
<protein>
    <submittedName>
        <fullName evidence="7">Thiamine pyrophosphate-binding protein</fullName>
    </submittedName>
</protein>
<evidence type="ECO:0000256" key="2">
    <source>
        <dbReference type="ARBA" id="ARBA00023052"/>
    </source>
</evidence>
<dbReference type="InterPro" id="IPR029035">
    <property type="entry name" value="DHS-like_NAD/FAD-binding_dom"/>
</dbReference>
<dbReference type="EMBL" id="JAUUCC010000113">
    <property type="protein sequence ID" value="MEE2054477.1"/>
    <property type="molecule type" value="Genomic_DNA"/>
</dbReference>
<dbReference type="InterPro" id="IPR011766">
    <property type="entry name" value="TPP_enzyme_TPP-bd"/>
</dbReference>
<dbReference type="InterPro" id="IPR012000">
    <property type="entry name" value="Thiamin_PyroP_enz_cen_dom"/>
</dbReference>
<dbReference type="RefSeq" id="WP_330161319.1">
    <property type="nucleotide sequence ID" value="NZ_BAAAJA010000009.1"/>
</dbReference>
<feature type="domain" description="Thiamine pyrophosphate enzyme N-terminal TPP-binding" evidence="6">
    <location>
        <begin position="14"/>
        <end position="127"/>
    </location>
</feature>
<evidence type="ECO:0000256" key="1">
    <source>
        <dbReference type="ARBA" id="ARBA00007812"/>
    </source>
</evidence>
<feature type="domain" description="Thiamine pyrophosphate enzyme TPP-binding" evidence="5">
    <location>
        <begin position="396"/>
        <end position="542"/>
    </location>
</feature>
<dbReference type="Pfam" id="PF02776">
    <property type="entry name" value="TPP_enzyme_N"/>
    <property type="match status" value="1"/>
</dbReference>
<evidence type="ECO:0000256" key="3">
    <source>
        <dbReference type="RuleBase" id="RU362132"/>
    </source>
</evidence>
<dbReference type="Pfam" id="PF00205">
    <property type="entry name" value="TPP_enzyme_M"/>
    <property type="match status" value="1"/>
</dbReference>
<sequence>MSTTDPARPVRPRSAGHLVVAQLEREGVQRVYGVPGESYLDVLDGLHDSSVTTVVTRHEGGAGFMALAEGRLTGLPGVAMVTRGPGAANAFIAVHTAHQDATPLVLFVGLIPVADRGREAFQEFDLTAWFGSTAKAVVILDDPAAAARVVSDAVRLARSGRPGPVVVGLPEDVIRLSAGGADTVEPRALPSGRPDADALARALDRVDRAERPVVVVGGENWTDADGAALAAWAAARDIPVLADFRAYDAVPHRLDGADSPYAGSLGYGRSDAAAALLDDADLALFVGACRTDVLSDGYTRGGRAETVVVLPGEPLGHSGRLDQHLVADPAGFVAALAEAGGAPVRHDPGRLADARDAHTAFSTPVAADDDGGFVDLTAAMGVLREELDDDAVITYGAGNHAVWPARYLEHRSARSLLAPRNGAMGMGVPAAVAASLVRPGRQVVSVAGDGCFLMNGQEIATAIGYGAVFTAIVVDNGVFATIREHQERHYPGRPSGTHLTNPDFAALARSYGGYGETVTATADFRGALRRALESGLPAVLHVRQDPAVRAPGAS</sequence>
<dbReference type="PROSITE" id="PS00187">
    <property type="entry name" value="TPP_ENZYMES"/>
    <property type="match status" value="1"/>
</dbReference>
<reference evidence="7 8" key="1">
    <citation type="submission" date="2023-07" db="EMBL/GenBank/DDBJ databases">
        <authorList>
            <person name="Girao M."/>
            <person name="Carvalho M.F."/>
        </authorList>
    </citation>
    <scope>NUCLEOTIDE SEQUENCE [LARGE SCALE GENOMIC DNA]</scope>
    <source>
        <strain evidence="7 8">66/93</strain>
    </source>
</reference>
<organism evidence="7 8">
    <name type="scientific">Nocardiopsis tropica</name>
    <dbReference type="NCBI Taxonomy" id="109330"/>
    <lineage>
        <taxon>Bacteria</taxon>
        <taxon>Bacillati</taxon>
        <taxon>Actinomycetota</taxon>
        <taxon>Actinomycetes</taxon>
        <taxon>Streptosporangiales</taxon>
        <taxon>Nocardiopsidaceae</taxon>
        <taxon>Nocardiopsis</taxon>
    </lineage>
</organism>
<dbReference type="SUPFAM" id="SSF52518">
    <property type="entry name" value="Thiamin diphosphate-binding fold (THDP-binding)"/>
    <property type="match status" value="2"/>
</dbReference>
<accession>A0ABU7L0S4</accession>
<evidence type="ECO:0000259" key="5">
    <source>
        <dbReference type="Pfam" id="PF02775"/>
    </source>
</evidence>
<dbReference type="PANTHER" id="PTHR18968">
    <property type="entry name" value="THIAMINE PYROPHOSPHATE ENZYMES"/>
    <property type="match status" value="1"/>
</dbReference>
<dbReference type="Pfam" id="PF02775">
    <property type="entry name" value="TPP_enzyme_C"/>
    <property type="match status" value="1"/>
</dbReference>
<evidence type="ECO:0000259" key="4">
    <source>
        <dbReference type="Pfam" id="PF00205"/>
    </source>
</evidence>
<keyword evidence="2 3" id="KW-0786">Thiamine pyrophosphate</keyword>
<feature type="domain" description="Thiamine pyrophosphate enzyme central" evidence="4">
    <location>
        <begin position="199"/>
        <end position="334"/>
    </location>
</feature>
<dbReference type="InterPro" id="IPR029061">
    <property type="entry name" value="THDP-binding"/>
</dbReference>
<dbReference type="CDD" id="cd07035">
    <property type="entry name" value="TPP_PYR_POX_like"/>
    <property type="match status" value="1"/>
</dbReference>
<dbReference type="InterPro" id="IPR012001">
    <property type="entry name" value="Thiamin_PyroP_enz_TPP-bd_dom"/>
</dbReference>
<comment type="caution">
    <text evidence="7">The sequence shown here is derived from an EMBL/GenBank/DDBJ whole genome shotgun (WGS) entry which is preliminary data.</text>
</comment>
<evidence type="ECO:0000313" key="7">
    <source>
        <dbReference type="EMBL" id="MEE2054477.1"/>
    </source>
</evidence>
<dbReference type="NCBIfam" id="NF006052">
    <property type="entry name" value="PRK08199.1"/>
    <property type="match status" value="1"/>
</dbReference>
<evidence type="ECO:0000313" key="8">
    <source>
        <dbReference type="Proteomes" id="UP001348641"/>
    </source>
</evidence>
<gene>
    <name evidence="7" type="ORF">Q8A49_28680</name>
</gene>
<dbReference type="Gene3D" id="3.40.50.970">
    <property type="match status" value="2"/>
</dbReference>
<dbReference type="Gene3D" id="3.40.50.1220">
    <property type="entry name" value="TPP-binding domain"/>
    <property type="match status" value="1"/>
</dbReference>
<dbReference type="SUPFAM" id="SSF52467">
    <property type="entry name" value="DHS-like NAD/FAD-binding domain"/>
    <property type="match status" value="1"/>
</dbReference>
<dbReference type="Proteomes" id="UP001348641">
    <property type="component" value="Unassembled WGS sequence"/>
</dbReference>
<dbReference type="InterPro" id="IPR045229">
    <property type="entry name" value="TPP_enz"/>
</dbReference>